<protein>
    <submittedName>
        <fullName evidence="1">Uncharacterized protein</fullName>
    </submittedName>
</protein>
<organism evidence="1 2">
    <name type="scientific">Ralstonia insidiosa</name>
    <dbReference type="NCBI Taxonomy" id="190721"/>
    <lineage>
        <taxon>Bacteria</taxon>
        <taxon>Pseudomonadati</taxon>
        <taxon>Pseudomonadota</taxon>
        <taxon>Betaproteobacteria</taxon>
        <taxon>Burkholderiales</taxon>
        <taxon>Burkholderiaceae</taxon>
        <taxon>Ralstonia</taxon>
    </lineage>
</organism>
<evidence type="ECO:0000313" key="2">
    <source>
        <dbReference type="Proteomes" id="UP000078572"/>
    </source>
</evidence>
<proteinExistence type="predicted"/>
<dbReference type="OrthoDB" id="9859705at2"/>
<dbReference type="EMBL" id="CP016024">
    <property type="protein sequence ID" value="ANJ76470.1"/>
    <property type="molecule type" value="Genomic_DNA"/>
</dbReference>
<dbReference type="RefSeq" id="WP_024979602.1">
    <property type="nucleotide sequence ID" value="NZ_CP016024.1"/>
</dbReference>
<keyword evidence="1" id="KW-0614">Plasmid</keyword>
<dbReference type="AlphaFoldDB" id="A0A192A7L9"/>
<dbReference type="GeneID" id="61529906"/>
<dbReference type="Proteomes" id="UP000078572">
    <property type="component" value="Plasmid pRI-1"/>
</dbReference>
<gene>
    <name evidence="1" type="ORF">A9Y76_28155</name>
</gene>
<geneLocation type="plasmid" evidence="2">
    <name>pri-1</name>
</geneLocation>
<evidence type="ECO:0000313" key="1">
    <source>
        <dbReference type="EMBL" id="ANJ76470.1"/>
    </source>
</evidence>
<accession>A0A192A7L9</accession>
<keyword evidence="2" id="KW-1185">Reference proteome</keyword>
<sequence>MNETDVFFRTTVAGREFQGVIALTGSLFICCKASGEGVPLYAASLQWTKAPPTHDRQEREGWWLVRGENEPVVFLSGFTADDSARLGDEFGIPPAGDRFDSPDVREEYFLSSSAWEGMRAWVEQETLREDAASHPTARRKSWYIRAISQIRVFRGIEQ</sequence>
<reference evidence="2" key="1">
    <citation type="submission" date="2016-06" db="EMBL/GenBank/DDBJ databases">
        <authorList>
            <person name="Xu Y."/>
            <person name="Nagy A."/>
            <person name="Yan X."/>
            <person name="Kim S.W."/>
            <person name="Haley B."/>
            <person name="Liu N.T."/>
            <person name="Nou X."/>
        </authorList>
    </citation>
    <scope>NUCLEOTIDE SEQUENCE [LARGE SCALE GENOMIC DNA]</scope>
    <source>
        <strain evidence="2">ATCC 49129</strain>
        <plasmid evidence="2">pri-1</plasmid>
    </source>
</reference>
<name>A0A192A7L9_9RALS</name>